<dbReference type="EMBL" id="VUMH01000013">
    <property type="protein sequence ID" value="MSS28745.1"/>
    <property type="molecule type" value="Genomic_DNA"/>
</dbReference>
<name>A0A6L5XNR5_9BACT</name>
<dbReference type="AlphaFoldDB" id="A0A6L5XNR5"/>
<evidence type="ECO:0000313" key="3">
    <source>
        <dbReference type="EMBL" id="MSS28745.1"/>
    </source>
</evidence>
<dbReference type="PROSITE" id="PS51257">
    <property type="entry name" value="PROKAR_LIPOPROTEIN"/>
    <property type="match status" value="1"/>
</dbReference>
<protein>
    <recommendedName>
        <fullName evidence="5">DUF3829 domain-containing protein</fullName>
    </recommendedName>
</protein>
<proteinExistence type="predicted"/>
<reference evidence="3 4" key="1">
    <citation type="submission" date="2019-09" db="EMBL/GenBank/DDBJ databases">
        <title>In-depth cultivation of the pig gut microbiome towards novel bacterial diversity and tailored functional studies.</title>
        <authorList>
            <person name="Wylensek D."/>
            <person name="Hitch T.C.A."/>
            <person name="Clavel T."/>
        </authorList>
    </citation>
    <scope>NUCLEOTIDE SEQUENCE [LARGE SCALE GENOMIC DNA]</scope>
    <source>
        <strain evidence="3 4">PG-178-WT-4</strain>
    </source>
</reference>
<keyword evidence="4" id="KW-1185">Reference proteome</keyword>
<evidence type="ECO:0000256" key="2">
    <source>
        <dbReference type="SAM" id="SignalP"/>
    </source>
</evidence>
<keyword evidence="2" id="KW-0732">Signal</keyword>
<dbReference type="RefSeq" id="WP_154512449.1">
    <property type="nucleotide sequence ID" value="NZ_JAXELC010000043.1"/>
</dbReference>
<evidence type="ECO:0008006" key="5">
    <source>
        <dbReference type="Google" id="ProtNLM"/>
    </source>
</evidence>
<accession>A0A6L5XNR5</accession>
<feature type="signal peptide" evidence="2">
    <location>
        <begin position="1"/>
        <end position="21"/>
    </location>
</feature>
<gene>
    <name evidence="3" type="ORF">FYJ44_12035</name>
</gene>
<comment type="caution">
    <text evidence="3">The sequence shown here is derived from an EMBL/GenBank/DDBJ whole genome shotgun (WGS) entry which is preliminary data.</text>
</comment>
<feature type="region of interest" description="Disordered" evidence="1">
    <location>
        <begin position="26"/>
        <end position="70"/>
    </location>
</feature>
<sequence length="335" mass="35949">MKKALVLLCCFWLALALTACGSGDEDKAGKTAGESAPAASAEPSAAPSLVPEAAETAPAVPASLPPATPEEKARADRMVDFYNTAAAALSGGWYGLPDVLLNNARAYLEDWRLAARPAVRGARGDAARGLAPAKGLFPAATEAQLAQWVRDMDKALDAMLADYKSLERYVKDDSVIDDGVRGKKLVESLGASHAVFMAARDSYLEIVEARAAQAEEVLLRDHPLQRQIVAAEKIFSLFRKAAGLLGPEKPDKEALEKLRRELESVLAKAGRPPFPASPELERSYRAFLKEAALFPEGLARGLAEGFYSPLRRDLNSIAARSREAYNAFARAANQS</sequence>
<evidence type="ECO:0000256" key="1">
    <source>
        <dbReference type="SAM" id="MobiDB-lite"/>
    </source>
</evidence>
<organism evidence="3 4">
    <name type="scientific">Desulfovibrio porci</name>
    <dbReference type="NCBI Taxonomy" id="2605782"/>
    <lineage>
        <taxon>Bacteria</taxon>
        <taxon>Pseudomonadati</taxon>
        <taxon>Thermodesulfobacteriota</taxon>
        <taxon>Desulfovibrionia</taxon>
        <taxon>Desulfovibrionales</taxon>
        <taxon>Desulfovibrionaceae</taxon>
        <taxon>Desulfovibrio</taxon>
    </lineage>
</organism>
<dbReference type="Proteomes" id="UP000477488">
    <property type="component" value="Unassembled WGS sequence"/>
</dbReference>
<feature type="compositionally biased region" description="Low complexity" evidence="1">
    <location>
        <begin position="32"/>
        <end position="62"/>
    </location>
</feature>
<evidence type="ECO:0000313" key="4">
    <source>
        <dbReference type="Proteomes" id="UP000477488"/>
    </source>
</evidence>
<feature type="chain" id="PRO_5026909016" description="DUF3829 domain-containing protein" evidence="2">
    <location>
        <begin position="22"/>
        <end position="335"/>
    </location>
</feature>